<dbReference type="Pfam" id="PF07714">
    <property type="entry name" value="PK_Tyr_Ser-Thr"/>
    <property type="match status" value="1"/>
</dbReference>
<evidence type="ECO:0000256" key="2">
    <source>
        <dbReference type="SAM" id="MobiDB-lite"/>
    </source>
</evidence>
<feature type="compositionally biased region" description="Basic and acidic residues" evidence="2">
    <location>
        <begin position="107"/>
        <end position="116"/>
    </location>
</feature>
<keyword evidence="3" id="KW-1133">Transmembrane helix</keyword>
<keyword evidence="1" id="KW-0175">Coiled coil</keyword>
<evidence type="ECO:0000313" key="6">
    <source>
        <dbReference type="Proteomes" id="UP001281761"/>
    </source>
</evidence>
<dbReference type="InterPro" id="IPR011009">
    <property type="entry name" value="Kinase-like_dom_sf"/>
</dbReference>
<dbReference type="InterPro" id="IPR051681">
    <property type="entry name" value="Ser/Thr_Kinases-Pseudokinases"/>
</dbReference>
<dbReference type="Gene3D" id="1.10.510.10">
    <property type="entry name" value="Transferase(Phosphotransferase) domain 1"/>
    <property type="match status" value="1"/>
</dbReference>
<feature type="coiled-coil region" evidence="1">
    <location>
        <begin position="147"/>
        <end position="174"/>
    </location>
</feature>
<organism evidence="5 6">
    <name type="scientific">Blattamonas nauphoetae</name>
    <dbReference type="NCBI Taxonomy" id="2049346"/>
    <lineage>
        <taxon>Eukaryota</taxon>
        <taxon>Metamonada</taxon>
        <taxon>Preaxostyla</taxon>
        <taxon>Oxymonadida</taxon>
        <taxon>Blattamonas</taxon>
    </lineage>
</organism>
<comment type="caution">
    <text evidence="5">The sequence shown here is derived from an EMBL/GenBank/DDBJ whole genome shotgun (WGS) entry which is preliminary data.</text>
</comment>
<protein>
    <recommendedName>
        <fullName evidence="4">Protein kinase domain-containing protein</fullName>
    </recommendedName>
</protein>
<feature type="region of interest" description="Disordered" evidence="2">
    <location>
        <begin position="95"/>
        <end position="116"/>
    </location>
</feature>
<dbReference type="SUPFAM" id="SSF56112">
    <property type="entry name" value="Protein kinase-like (PK-like)"/>
    <property type="match status" value="1"/>
</dbReference>
<dbReference type="EMBL" id="JARBJD010000370">
    <property type="protein sequence ID" value="KAK2943001.1"/>
    <property type="molecule type" value="Genomic_DNA"/>
</dbReference>
<dbReference type="Proteomes" id="UP001281761">
    <property type="component" value="Unassembled WGS sequence"/>
</dbReference>
<evidence type="ECO:0000256" key="3">
    <source>
        <dbReference type="SAM" id="Phobius"/>
    </source>
</evidence>
<dbReference type="InterPro" id="IPR001245">
    <property type="entry name" value="Ser-Thr/Tyr_kinase_cat_dom"/>
</dbReference>
<sequence length="443" mass="48568">MKSDLRFAVIFLHFDRDVSGSYDFVVEERGKDVTFTVVVESAGTTGETEEFVVVGDSRVLTDDTTYTIKSLVATPGSSSTPVVMSEKITFHIPKSSFVPPVEPEDPTDPKKDNDKKAMSKEMKAMLSWLIPFVACLLIALLLAIVIIILLRRRKNKAETSLKEMEEQTDDHVDEKIEVEGLAAENTNAAINPDVISHSNFKPDNSVLPTEEGRQPVSKNDAFGELMEVMKCSGDFAVSTTRMNITLYSVIHTQKKDIGKRTIGVQIVNGLKQVVARRGRSDVLTQLSPHWILLDSAGNVHLKLDMSSTEAEQAALFAQRQQNAHAIGVEGEKCGMDGLRWRAPEVVAGNGQVEGQNASVFSLGLILWEIETGLVPYGEVDAIVAQKQSGTGIVPKLSDLHDEEFVALLARCLSVNPKERPTLTEVGEFLSSHKHESAIAESQI</sequence>
<proteinExistence type="predicted"/>
<keyword evidence="6" id="KW-1185">Reference proteome</keyword>
<accession>A0ABQ9WX52</accession>
<dbReference type="PROSITE" id="PS50011">
    <property type="entry name" value="PROTEIN_KINASE_DOM"/>
    <property type="match status" value="1"/>
</dbReference>
<evidence type="ECO:0000256" key="1">
    <source>
        <dbReference type="SAM" id="Coils"/>
    </source>
</evidence>
<dbReference type="InterPro" id="IPR000719">
    <property type="entry name" value="Prot_kinase_dom"/>
</dbReference>
<feature type="transmembrane region" description="Helical" evidence="3">
    <location>
        <begin position="125"/>
        <end position="150"/>
    </location>
</feature>
<dbReference type="PANTHER" id="PTHR44329">
    <property type="entry name" value="SERINE/THREONINE-PROTEIN KINASE TNNI3K-RELATED"/>
    <property type="match status" value="1"/>
</dbReference>
<feature type="domain" description="Protein kinase" evidence="4">
    <location>
        <begin position="69"/>
        <end position="437"/>
    </location>
</feature>
<gene>
    <name evidence="5" type="ORF">BLNAU_22082</name>
</gene>
<dbReference type="PANTHER" id="PTHR44329:SF214">
    <property type="entry name" value="PROTEIN KINASE DOMAIN-CONTAINING PROTEIN"/>
    <property type="match status" value="1"/>
</dbReference>
<evidence type="ECO:0000313" key="5">
    <source>
        <dbReference type="EMBL" id="KAK2943001.1"/>
    </source>
</evidence>
<evidence type="ECO:0000259" key="4">
    <source>
        <dbReference type="PROSITE" id="PS50011"/>
    </source>
</evidence>
<dbReference type="SMART" id="SM00220">
    <property type="entry name" value="S_TKc"/>
    <property type="match status" value="1"/>
</dbReference>
<reference evidence="5 6" key="1">
    <citation type="journal article" date="2022" name="bioRxiv">
        <title>Genomics of Preaxostyla Flagellates Illuminates Evolutionary Transitions and the Path Towards Mitochondrial Loss.</title>
        <authorList>
            <person name="Novak L.V.F."/>
            <person name="Treitli S.C."/>
            <person name="Pyrih J."/>
            <person name="Halakuc P."/>
            <person name="Pipaliya S.V."/>
            <person name="Vacek V."/>
            <person name="Brzon O."/>
            <person name="Soukal P."/>
            <person name="Eme L."/>
            <person name="Dacks J.B."/>
            <person name="Karnkowska A."/>
            <person name="Elias M."/>
            <person name="Hampl V."/>
        </authorList>
    </citation>
    <scope>NUCLEOTIDE SEQUENCE [LARGE SCALE GENOMIC DNA]</scope>
    <source>
        <strain evidence="5">NAU3</strain>
        <tissue evidence="5">Gut</tissue>
    </source>
</reference>
<keyword evidence="3" id="KW-0812">Transmembrane</keyword>
<name>A0ABQ9WX52_9EUKA</name>
<keyword evidence="3" id="KW-0472">Membrane</keyword>